<organism evidence="1">
    <name type="scientific">marine sediment metagenome</name>
    <dbReference type="NCBI Taxonomy" id="412755"/>
    <lineage>
        <taxon>unclassified sequences</taxon>
        <taxon>metagenomes</taxon>
        <taxon>ecological metagenomes</taxon>
    </lineage>
</organism>
<proteinExistence type="predicted"/>
<dbReference type="EMBL" id="LAZR01014803">
    <property type="protein sequence ID" value="KKM15880.1"/>
    <property type="molecule type" value="Genomic_DNA"/>
</dbReference>
<name>A0A0F9KKQ9_9ZZZZ</name>
<protein>
    <submittedName>
        <fullName evidence="1">Uncharacterized protein</fullName>
    </submittedName>
</protein>
<gene>
    <name evidence="1" type="ORF">LCGC14_1691530</name>
</gene>
<reference evidence="1" key="1">
    <citation type="journal article" date="2015" name="Nature">
        <title>Complex archaea that bridge the gap between prokaryotes and eukaryotes.</title>
        <authorList>
            <person name="Spang A."/>
            <person name="Saw J.H."/>
            <person name="Jorgensen S.L."/>
            <person name="Zaremba-Niedzwiedzka K."/>
            <person name="Martijn J."/>
            <person name="Lind A.E."/>
            <person name="van Eijk R."/>
            <person name="Schleper C."/>
            <person name="Guy L."/>
            <person name="Ettema T.J."/>
        </authorList>
    </citation>
    <scope>NUCLEOTIDE SEQUENCE</scope>
</reference>
<feature type="non-terminal residue" evidence="1">
    <location>
        <position position="38"/>
    </location>
</feature>
<accession>A0A0F9KKQ9</accession>
<dbReference type="AlphaFoldDB" id="A0A0F9KKQ9"/>
<evidence type="ECO:0000313" key="1">
    <source>
        <dbReference type="EMBL" id="KKM15880.1"/>
    </source>
</evidence>
<sequence>MDQQHQPLFIRYRRDWLHETTGYSKSYLCRVATGRSPL</sequence>
<comment type="caution">
    <text evidence="1">The sequence shown here is derived from an EMBL/GenBank/DDBJ whole genome shotgun (WGS) entry which is preliminary data.</text>
</comment>